<evidence type="ECO:0000313" key="2">
    <source>
        <dbReference type="Proteomes" id="UP001500542"/>
    </source>
</evidence>
<sequence>MTVRMARTMTSTGQPDDLLAAARGERWWVRGRRVGSVGRAGKFVDDVGFALLFPAAKPIGPSLWEAVAGEDEEPFAGGMNDNEQKVWSWKDELPRRGLAWYGAFLGGRGSFLSPSLLAALYPGEGELDDHQHLELSPAAHELAEALTAEPLSSATLRALLGDKNKYQRAIGELQKNLLVTTAGIEEQSNGWPAALLTLTCEQFDVGGRQDHHEAARHYLDTMLEAAPVDLARAFRWPTPKARALLNDLVDQAQATTDGRRYQPLS</sequence>
<reference evidence="1 2" key="1">
    <citation type="journal article" date="2019" name="Int. J. Syst. Evol. Microbiol.">
        <title>The Global Catalogue of Microorganisms (GCM) 10K type strain sequencing project: providing services to taxonomists for standard genome sequencing and annotation.</title>
        <authorList>
            <consortium name="The Broad Institute Genomics Platform"/>
            <consortium name="The Broad Institute Genome Sequencing Center for Infectious Disease"/>
            <person name="Wu L."/>
            <person name="Ma J."/>
        </authorList>
    </citation>
    <scope>NUCLEOTIDE SEQUENCE [LARGE SCALE GENOMIC DNA]</scope>
    <source>
        <strain evidence="1 2">JCM 10977</strain>
    </source>
</reference>
<gene>
    <name evidence="1" type="ORF">GCM10009554_05910</name>
</gene>
<comment type="caution">
    <text evidence="1">The sequence shown here is derived from an EMBL/GenBank/DDBJ whole genome shotgun (WGS) entry which is preliminary data.</text>
</comment>
<dbReference type="Proteomes" id="UP001500542">
    <property type="component" value="Unassembled WGS sequence"/>
</dbReference>
<proteinExistence type="predicted"/>
<evidence type="ECO:0000313" key="1">
    <source>
        <dbReference type="EMBL" id="GAA0926010.1"/>
    </source>
</evidence>
<name>A0ABN1PBV1_9ACTN</name>
<accession>A0ABN1PBV1</accession>
<protein>
    <submittedName>
        <fullName evidence="1">Uncharacterized protein</fullName>
    </submittedName>
</protein>
<dbReference type="EMBL" id="BAAAHK010000002">
    <property type="protein sequence ID" value="GAA0926010.1"/>
    <property type="molecule type" value="Genomic_DNA"/>
</dbReference>
<keyword evidence="2" id="KW-1185">Reference proteome</keyword>
<dbReference type="Pfam" id="PF24741">
    <property type="entry name" value="AlkZ-rel"/>
    <property type="match status" value="1"/>
</dbReference>
<dbReference type="InterPro" id="IPR056298">
    <property type="entry name" value="AlkZ-rel"/>
</dbReference>
<organism evidence="1 2">
    <name type="scientific">Kribbella koreensis</name>
    <dbReference type="NCBI Taxonomy" id="57909"/>
    <lineage>
        <taxon>Bacteria</taxon>
        <taxon>Bacillati</taxon>
        <taxon>Actinomycetota</taxon>
        <taxon>Actinomycetes</taxon>
        <taxon>Propionibacteriales</taxon>
        <taxon>Kribbellaceae</taxon>
        <taxon>Kribbella</taxon>
    </lineage>
</organism>